<name>A0A645F382_9ZZZZ</name>
<protein>
    <submittedName>
        <fullName evidence="2">60 kDa chaperonin 1</fullName>
    </submittedName>
</protein>
<dbReference type="AlphaFoldDB" id="A0A645F382"/>
<dbReference type="SUPFAM" id="SSF48592">
    <property type="entry name" value="GroEL equatorial domain-like"/>
    <property type="match status" value="1"/>
</dbReference>
<accession>A0A645F382</accession>
<comment type="caution">
    <text evidence="2">The sequence shown here is derived from an EMBL/GenBank/DDBJ whole genome shotgun (WGS) entry which is preliminary data.</text>
</comment>
<feature type="region of interest" description="Disordered" evidence="1">
    <location>
        <begin position="38"/>
        <end position="59"/>
    </location>
</feature>
<reference evidence="2" key="1">
    <citation type="submission" date="2019-08" db="EMBL/GenBank/DDBJ databases">
        <authorList>
            <person name="Kucharzyk K."/>
            <person name="Murdoch R.W."/>
            <person name="Higgins S."/>
            <person name="Loffler F."/>
        </authorList>
    </citation>
    <scope>NUCLEOTIDE SEQUENCE</scope>
</reference>
<feature type="compositionally biased region" description="Gly residues" evidence="1">
    <location>
        <begin position="47"/>
        <end position="59"/>
    </location>
</feature>
<dbReference type="Gene3D" id="1.10.560.10">
    <property type="entry name" value="GroEL-like equatorial domain"/>
    <property type="match status" value="1"/>
</dbReference>
<proteinExistence type="predicted"/>
<evidence type="ECO:0000313" key="2">
    <source>
        <dbReference type="EMBL" id="MPN08701.1"/>
    </source>
</evidence>
<gene>
    <name evidence="2" type="primary">groL1_2</name>
    <name evidence="2" type="ORF">SDC9_155986</name>
</gene>
<dbReference type="InterPro" id="IPR027413">
    <property type="entry name" value="GROEL-like_equatorial_sf"/>
</dbReference>
<dbReference type="EMBL" id="VSSQ01054787">
    <property type="protein sequence ID" value="MPN08701.1"/>
    <property type="molecule type" value="Genomic_DNA"/>
</dbReference>
<evidence type="ECO:0000256" key="1">
    <source>
        <dbReference type="SAM" id="MobiDB-lite"/>
    </source>
</evidence>
<sequence>MIASGIVDPAKVTRSALQNAASVAAMVLTTEALVADKPEPKAAPMPGGMGGGMGGMDMM</sequence>
<organism evidence="2">
    <name type="scientific">bioreactor metagenome</name>
    <dbReference type="NCBI Taxonomy" id="1076179"/>
    <lineage>
        <taxon>unclassified sequences</taxon>
        <taxon>metagenomes</taxon>
        <taxon>ecological metagenomes</taxon>
    </lineage>
</organism>